<dbReference type="PANTHER" id="PTHR43853:SF2">
    <property type="entry name" value="3-OXOADIPYL-COA_3-OXO-5,6-DEHYDROSUBERYL-COA THIOLASE"/>
    <property type="match status" value="1"/>
</dbReference>
<keyword evidence="3" id="KW-1185">Reference proteome</keyword>
<dbReference type="Proteomes" id="UP000742786">
    <property type="component" value="Unassembled WGS sequence"/>
</dbReference>
<dbReference type="GO" id="GO:0003988">
    <property type="term" value="F:acetyl-CoA C-acyltransferase activity"/>
    <property type="evidence" value="ECO:0007669"/>
    <property type="project" value="TreeGrafter"/>
</dbReference>
<evidence type="ECO:0000313" key="3">
    <source>
        <dbReference type="Proteomes" id="UP000742786"/>
    </source>
</evidence>
<organism evidence="2 3">
    <name type="scientific">Georgfuchsia toluolica</name>
    <dbReference type="NCBI Taxonomy" id="424218"/>
    <lineage>
        <taxon>Bacteria</taxon>
        <taxon>Pseudomonadati</taxon>
        <taxon>Pseudomonadota</taxon>
        <taxon>Betaproteobacteria</taxon>
        <taxon>Nitrosomonadales</taxon>
        <taxon>Sterolibacteriaceae</taxon>
        <taxon>Georgfuchsia</taxon>
    </lineage>
</organism>
<dbReference type="EMBL" id="CAJQUM010000001">
    <property type="protein sequence ID" value="CAG4884798.1"/>
    <property type="molecule type" value="Genomic_DNA"/>
</dbReference>
<dbReference type="PANTHER" id="PTHR43853">
    <property type="entry name" value="3-KETOACYL-COA THIOLASE, PEROXISOMAL"/>
    <property type="match status" value="1"/>
</dbReference>
<reference evidence="2" key="1">
    <citation type="submission" date="2021-04" db="EMBL/GenBank/DDBJ databases">
        <authorList>
            <person name="Hornung B."/>
        </authorList>
    </citation>
    <scope>NUCLEOTIDE SEQUENCE</scope>
    <source>
        <strain evidence="2">G5G6</strain>
    </source>
</reference>
<protein>
    <recommendedName>
        <fullName evidence="1">Thiolase C-terminal domain-containing protein</fullName>
    </recommendedName>
</protein>
<dbReference type="GO" id="GO:0006635">
    <property type="term" value="P:fatty acid beta-oxidation"/>
    <property type="evidence" value="ECO:0007669"/>
    <property type="project" value="TreeGrafter"/>
</dbReference>
<accession>A0A916N1D3</accession>
<comment type="caution">
    <text evidence="2">The sequence shown here is derived from an EMBL/GenBank/DDBJ whole genome shotgun (WGS) entry which is preliminary data.</text>
</comment>
<sequence length="71" mass="7862">MARLVAYDHVGRRARVRGIGLVPETRKVIECKGQRAADLLDAIETNEAFSTQVCKLKKEIDLDPSKVNPNG</sequence>
<dbReference type="GO" id="GO:0010124">
    <property type="term" value="P:phenylacetate catabolic process"/>
    <property type="evidence" value="ECO:0007669"/>
    <property type="project" value="TreeGrafter"/>
</dbReference>
<dbReference type="Pfam" id="PF02803">
    <property type="entry name" value="Thiolase_C"/>
    <property type="match status" value="1"/>
</dbReference>
<dbReference type="InterPro" id="IPR050215">
    <property type="entry name" value="Thiolase-like_sf_Thiolase"/>
</dbReference>
<dbReference type="InterPro" id="IPR016039">
    <property type="entry name" value="Thiolase-like"/>
</dbReference>
<dbReference type="SUPFAM" id="SSF53901">
    <property type="entry name" value="Thiolase-like"/>
    <property type="match status" value="1"/>
</dbReference>
<dbReference type="InterPro" id="IPR020617">
    <property type="entry name" value="Thiolase_C"/>
</dbReference>
<dbReference type="AlphaFoldDB" id="A0A916N1D3"/>
<feature type="domain" description="Thiolase C-terminal" evidence="1">
    <location>
        <begin position="1"/>
        <end position="71"/>
    </location>
</feature>
<gene>
    <name evidence="2" type="ORF">GTOL_12681</name>
</gene>
<name>A0A916N1D3_9PROT</name>
<evidence type="ECO:0000259" key="1">
    <source>
        <dbReference type="Pfam" id="PF02803"/>
    </source>
</evidence>
<proteinExistence type="predicted"/>
<dbReference type="Gene3D" id="3.40.47.10">
    <property type="match status" value="2"/>
</dbReference>
<evidence type="ECO:0000313" key="2">
    <source>
        <dbReference type="EMBL" id="CAG4884798.1"/>
    </source>
</evidence>